<evidence type="ECO:0000313" key="1">
    <source>
        <dbReference type="EMBL" id="ALV08295.1"/>
    </source>
</evidence>
<name>A0A0U3LTD5_9BURK</name>
<dbReference type="Proteomes" id="UP000060699">
    <property type="component" value="Chromosome"/>
</dbReference>
<dbReference type="AlphaFoldDB" id="A0A0U3LTD5"/>
<sequence>MAISPTAPTGAGLPLSSDLHRFADVDVSPFQVADQTRQVQKRQQAAFQPPMDTPLPRPPSAGLGADAFEEITFQASEREEAEVHDELHDRHVQEAELIRGALPVEKVVAVMRLMEGQQGFQLLRTQARIFARDFEADPHGALERLKMLSHRPAERFALLSMAESLIEKTRDKRPEAEATLQALRQLEHQDAQQIRHLIKVYEATQKKQDTPVSAPASALLQLLSSPPSPRMLMDAVGSSEGLKALSRQVHGLPHEGQFESPAAFVGLSVALAQMMAVLRTMDDHATGLSNAIGLPAGEQPKLLRQLMDLCRTAAPRPKLEKLRTDLLKMVGPQRSSQLDQALLKQVSQYPEPVWISIDAKTAVQTCLREAQGLHYRRQGVLGPAGQLNRAALPNAAPAA</sequence>
<dbReference type="OrthoDB" id="9953179at2"/>
<proteinExistence type="predicted"/>
<accession>A0A0U3LTD5</accession>
<reference evidence="1 2" key="1">
    <citation type="submission" date="2015-12" db="EMBL/GenBank/DDBJ databases">
        <title>Complete genome of Roseateles depolymerans KCTC 42856.</title>
        <authorList>
            <person name="Kim K.M."/>
        </authorList>
    </citation>
    <scope>NUCLEOTIDE SEQUENCE [LARGE SCALE GENOMIC DNA]</scope>
    <source>
        <strain evidence="1 2">KCTC 42856</strain>
    </source>
</reference>
<dbReference type="RefSeq" id="WP_058936285.1">
    <property type="nucleotide sequence ID" value="NZ_CP013729.1"/>
</dbReference>
<evidence type="ECO:0000313" key="2">
    <source>
        <dbReference type="Proteomes" id="UP000060699"/>
    </source>
</evidence>
<dbReference type="EMBL" id="CP013729">
    <property type="protein sequence ID" value="ALV08295.1"/>
    <property type="molecule type" value="Genomic_DNA"/>
</dbReference>
<keyword evidence="2" id="KW-1185">Reference proteome</keyword>
<dbReference type="KEGG" id="rdp:RD2015_3844"/>
<protein>
    <submittedName>
        <fullName evidence="1">Uncharacterized protein</fullName>
    </submittedName>
</protein>
<organism evidence="1 2">
    <name type="scientific">Roseateles depolymerans</name>
    <dbReference type="NCBI Taxonomy" id="76731"/>
    <lineage>
        <taxon>Bacteria</taxon>
        <taxon>Pseudomonadati</taxon>
        <taxon>Pseudomonadota</taxon>
        <taxon>Betaproteobacteria</taxon>
        <taxon>Burkholderiales</taxon>
        <taxon>Sphaerotilaceae</taxon>
        <taxon>Roseateles</taxon>
    </lineage>
</organism>
<dbReference type="STRING" id="76731.RD2015_3844"/>
<gene>
    <name evidence="1" type="ORF">RD2015_3844</name>
</gene>